<protein>
    <submittedName>
        <fullName evidence="2">Uncharacterized protein</fullName>
    </submittedName>
</protein>
<accession>A0AAV2CD54</accession>
<proteinExistence type="predicted"/>
<gene>
    <name evidence="2" type="ORF">LTRI10_LOCUS2240</name>
</gene>
<keyword evidence="3" id="KW-1185">Reference proteome</keyword>
<reference evidence="2 3" key="1">
    <citation type="submission" date="2024-04" db="EMBL/GenBank/DDBJ databases">
        <authorList>
            <person name="Fracassetti M."/>
        </authorList>
    </citation>
    <scope>NUCLEOTIDE SEQUENCE [LARGE SCALE GENOMIC DNA]</scope>
</reference>
<sequence>MNLEMEVLVLYIMGKLLSEIEASSGVVNNKDDEGGAPAMVLGFIKGILSIGELLLQVSQARKWPCDQDSHGFNSSLESDLQGTAGKKKKWPCDGGVGSEQSCVDQVKENRLL</sequence>
<dbReference type="AlphaFoldDB" id="A0AAV2CD54"/>
<name>A0AAV2CD54_9ROSI</name>
<dbReference type="Proteomes" id="UP001497516">
    <property type="component" value="Chromosome 1"/>
</dbReference>
<evidence type="ECO:0000313" key="2">
    <source>
        <dbReference type="EMBL" id="CAL1354430.1"/>
    </source>
</evidence>
<evidence type="ECO:0000313" key="3">
    <source>
        <dbReference type="Proteomes" id="UP001497516"/>
    </source>
</evidence>
<organism evidence="2 3">
    <name type="scientific">Linum trigynum</name>
    <dbReference type="NCBI Taxonomy" id="586398"/>
    <lineage>
        <taxon>Eukaryota</taxon>
        <taxon>Viridiplantae</taxon>
        <taxon>Streptophyta</taxon>
        <taxon>Embryophyta</taxon>
        <taxon>Tracheophyta</taxon>
        <taxon>Spermatophyta</taxon>
        <taxon>Magnoliopsida</taxon>
        <taxon>eudicotyledons</taxon>
        <taxon>Gunneridae</taxon>
        <taxon>Pentapetalae</taxon>
        <taxon>rosids</taxon>
        <taxon>fabids</taxon>
        <taxon>Malpighiales</taxon>
        <taxon>Linaceae</taxon>
        <taxon>Linum</taxon>
    </lineage>
</organism>
<feature type="region of interest" description="Disordered" evidence="1">
    <location>
        <begin position="74"/>
        <end position="101"/>
    </location>
</feature>
<dbReference type="EMBL" id="OZ034813">
    <property type="protein sequence ID" value="CAL1354430.1"/>
    <property type="molecule type" value="Genomic_DNA"/>
</dbReference>
<evidence type="ECO:0000256" key="1">
    <source>
        <dbReference type="SAM" id="MobiDB-lite"/>
    </source>
</evidence>